<dbReference type="SUPFAM" id="SSF82697">
    <property type="entry name" value="PurS-like"/>
    <property type="match status" value="1"/>
</dbReference>
<keyword evidence="1 8" id="KW-0963">Cytoplasm</keyword>
<dbReference type="Gene3D" id="3.30.1280.10">
    <property type="entry name" value="Phosphoribosylformylglycinamidine synthase subunit PurS"/>
    <property type="match status" value="2"/>
</dbReference>
<feature type="domain" description="PurM-like C-terminal" evidence="10">
    <location>
        <begin position="781"/>
        <end position="924"/>
    </location>
</feature>
<evidence type="ECO:0000256" key="1">
    <source>
        <dbReference type="ARBA" id="ARBA00022490"/>
    </source>
</evidence>
<dbReference type="SUPFAM" id="SSF56042">
    <property type="entry name" value="PurM C-terminal domain-like"/>
    <property type="match status" value="2"/>
</dbReference>
<feature type="active site" description="Proton acceptor" evidence="8">
    <location>
        <position position="286"/>
    </location>
</feature>
<dbReference type="Gene3D" id="3.30.1330.10">
    <property type="entry name" value="PurM-like, N-terminal domain"/>
    <property type="match status" value="2"/>
</dbReference>
<feature type="binding site" evidence="8">
    <location>
        <position position="469"/>
    </location>
    <ligand>
        <name>Mg(2+)</name>
        <dbReference type="ChEBI" id="CHEBI:18420"/>
        <label>2</label>
    </ligand>
</feature>
<comment type="caution">
    <text evidence="8">Lacks conserved residue(s) required for the propagation of feature annotation.</text>
</comment>
<evidence type="ECO:0000256" key="2">
    <source>
        <dbReference type="ARBA" id="ARBA00022598"/>
    </source>
</evidence>
<dbReference type="PANTHER" id="PTHR43555:SF1">
    <property type="entry name" value="PHOSPHORIBOSYLFORMYLGLYCINAMIDINE SYNTHASE SUBUNIT PURL"/>
    <property type="match status" value="1"/>
</dbReference>
<dbReference type="Proteomes" id="UP000315525">
    <property type="component" value="Unassembled WGS sequence"/>
</dbReference>
<comment type="subcellular location">
    <subcellularLocation>
        <location evidence="8">Cytoplasm</location>
    </subcellularLocation>
</comment>
<keyword evidence="6 8" id="KW-0067">ATP-binding</keyword>
<dbReference type="AlphaFoldDB" id="A0A523UN21"/>
<dbReference type="EMBL" id="SOJN01000143">
    <property type="protein sequence ID" value="TET43930.1"/>
    <property type="molecule type" value="Genomic_DNA"/>
</dbReference>
<feature type="binding site" evidence="8">
    <location>
        <position position="282"/>
    </location>
    <ligand>
        <name>ATP</name>
        <dbReference type="ChEBI" id="CHEBI:30616"/>
    </ligand>
</feature>
<comment type="catalytic activity">
    <reaction evidence="8">
        <text>N(2)-formyl-N(1)-(5-phospho-beta-D-ribosyl)glycinamide + L-glutamine + ATP + H2O = 2-formamido-N(1)-(5-O-phospho-beta-D-ribosyl)acetamidine + L-glutamate + ADP + phosphate + H(+)</text>
        <dbReference type="Rhea" id="RHEA:17129"/>
        <dbReference type="ChEBI" id="CHEBI:15377"/>
        <dbReference type="ChEBI" id="CHEBI:15378"/>
        <dbReference type="ChEBI" id="CHEBI:29985"/>
        <dbReference type="ChEBI" id="CHEBI:30616"/>
        <dbReference type="ChEBI" id="CHEBI:43474"/>
        <dbReference type="ChEBI" id="CHEBI:58359"/>
        <dbReference type="ChEBI" id="CHEBI:147286"/>
        <dbReference type="ChEBI" id="CHEBI:147287"/>
        <dbReference type="ChEBI" id="CHEBI:456216"/>
        <dbReference type="EC" id="6.3.5.3"/>
    </reaction>
</comment>
<dbReference type="InterPro" id="IPR041609">
    <property type="entry name" value="PurL_linker"/>
</dbReference>
<keyword evidence="4 8" id="KW-0547">Nucleotide-binding</keyword>
<organism evidence="12 13">
    <name type="scientific">candidate division TA06 bacterium</name>
    <dbReference type="NCBI Taxonomy" id="2250710"/>
    <lineage>
        <taxon>Bacteria</taxon>
        <taxon>Bacteria division TA06</taxon>
    </lineage>
</organism>
<comment type="caution">
    <text evidence="12">The sequence shown here is derived from an EMBL/GenBank/DDBJ whole genome shotgun (WGS) entry which is preliminary data.</text>
</comment>
<dbReference type="Pfam" id="PF00586">
    <property type="entry name" value="AIRS"/>
    <property type="match status" value="2"/>
</dbReference>
<comment type="pathway">
    <text evidence="8">Purine metabolism; IMP biosynthesis via de novo pathway; 5-amino-1-(5-phospho-D-ribosyl)imidazole from N(2)-formyl-N(1)-(5-phospho-D-ribosyl)glycinamide: step 1/2.</text>
</comment>
<feature type="domain" description="PurM-like C-terminal" evidence="10">
    <location>
        <begin position="401"/>
        <end position="554"/>
    </location>
</feature>
<feature type="domain" description="Phosphoribosylformylglycinamidine synthase linker" evidence="11">
    <location>
        <begin position="180"/>
        <end position="227"/>
    </location>
</feature>
<feature type="binding site" evidence="8">
    <location>
        <position position="738"/>
    </location>
    <ligand>
        <name>ATP</name>
        <dbReference type="ChEBI" id="CHEBI:30616"/>
    </ligand>
</feature>
<dbReference type="Gene3D" id="1.10.8.750">
    <property type="entry name" value="Phosphoribosylformylglycinamidine synthase, linker domain"/>
    <property type="match status" value="1"/>
</dbReference>
<dbReference type="GO" id="GO:0000287">
    <property type="term" value="F:magnesium ion binding"/>
    <property type="evidence" value="ECO:0007669"/>
    <property type="project" value="UniProtKB-UniRule"/>
</dbReference>
<gene>
    <name evidence="8 12" type="primary">purL</name>
    <name evidence="12" type="ORF">E3J62_12000</name>
</gene>
<sequence length="950" mass="103718">MEWKIETWVKEDFADAAGESAKKDLHDLGYVSVQKVRVGHTYSIQGELTENEVQRISSELLADPVAEMTSCGESVYKNDDRLRVIEIGFNPGVMDTVALSTSKAIRDLGIKDVASIRTGVKYAIWGVMSDDDILIAASRLFYNPLIQHIVREEKILPVVPYKFELTSIPLVDASDDKLLEISEDGQLSLNLDEMKAVQQHFLELGREPTDVELETIAQTWSEHCVHKTFRGIIEYEGERIEGLLESTIMKATEQLGKDWCLSVFKDNSGVIEFDEEHDICFKVETHNHPSALEPYGGAGTGIGGVIRDPLGTGLGAKPIINTDVFCFAPPDYPAREVPKGVLHPKRVMKGVVAGVRDYGNRMGIPTSNGAVLFDPAYLGNPVVYCGNVGLLPKGKSSKKIEAGNAIVLVGGRTGRDGIHGVTFASLELHEESESLSSQAVQIGNPIEEKRLTDAIIKARDLGLYVGITDCGGGGLSSAVGETARAVGAEVNLERVPLKYEGLSYWEIWVSEAQERMVLAVPEEKLERLLDVFESEEVEATVIGKYTGDKKLVLNYRNKKVCDLDMRFLHDGYPIPTKKAEWERPSLQEPEFGEPDDLTGDLLSILSSWNVCSKEWIIRQYDHEVQGGSVVKPLTGIGNDGPSDASVTRPVLHSDRGVIISCGINPRYGLIDPYWMAASAVDEALRNQIAVGGSLDRVALLDNFSWGNPDVPERLGALVRAAKACHDASTAYGCPFISGKDSLNNEYRVGDKTISIPPTLLISAMGIMSDVRKAKTMDAKGVGSLIYVVGKTFDELGGSHYYLVHGEIGCNVPRVSFVDARCTMESLSSASRKGLLRSIHDCSEGGIGVACAEMAFAGGLGIEIDLSHVPLGDPIERDDKILFSESNTRFIVEVGERNRLQFEAEMRNVPFGLLGTVDDSGDFVVKGMTGKVVVSADIAGLKEAWQKPLRW</sequence>
<dbReference type="InterPro" id="IPR010918">
    <property type="entry name" value="PurM-like_C_dom"/>
</dbReference>
<feature type="binding site" evidence="8">
    <location>
        <position position="307"/>
    </location>
    <ligand>
        <name>substrate</name>
    </ligand>
</feature>
<dbReference type="InterPro" id="IPR036604">
    <property type="entry name" value="PurS-like_sf"/>
</dbReference>
<protein>
    <recommendedName>
        <fullName evidence="8">Phosphoribosylformylglycinamidine synthase subunit PurL</fullName>
        <shortName evidence="8">FGAM synthase</shortName>
        <ecNumber evidence="8">6.3.5.3</ecNumber>
    </recommendedName>
    <alternativeName>
        <fullName evidence="8">Formylglycinamide ribonucleotide amidotransferase subunit II</fullName>
        <shortName evidence="8">FGAR amidotransferase II</shortName>
        <shortName evidence="8">FGAR-AT II</shortName>
    </alternativeName>
    <alternativeName>
        <fullName evidence="8">Glutamine amidotransferase PurL</fullName>
    </alternativeName>
    <alternativeName>
        <fullName evidence="8">Phosphoribosylformylglycinamidine synthase subunit II</fullName>
    </alternativeName>
</protein>
<dbReference type="Pfam" id="PF02700">
    <property type="entry name" value="PurS"/>
    <property type="match status" value="1"/>
</dbReference>
<keyword evidence="7 8" id="KW-0460">Magnesium</keyword>
<dbReference type="NCBIfam" id="TIGR01736">
    <property type="entry name" value="FGAM_synth_II"/>
    <property type="match status" value="1"/>
</dbReference>
<evidence type="ECO:0000256" key="5">
    <source>
        <dbReference type="ARBA" id="ARBA00022755"/>
    </source>
</evidence>
<dbReference type="CDD" id="cd02204">
    <property type="entry name" value="PurL_repeat2"/>
    <property type="match status" value="1"/>
</dbReference>
<evidence type="ECO:0000259" key="9">
    <source>
        <dbReference type="Pfam" id="PF00586"/>
    </source>
</evidence>
<dbReference type="GO" id="GO:0005737">
    <property type="term" value="C:cytoplasm"/>
    <property type="evidence" value="ECO:0007669"/>
    <property type="project" value="UniProtKB-SubCell"/>
</dbReference>
<dbReference type="HAMAP" id="MF_00420">
    <property type="entry name" value="PurL_2"/>
    <property type="match status" value="1"/>
</dbReference>
<evidence type="ECO:0000256" key="7">
    <source>
        <dbReference type="ARBA" id="ARBA00022842"/>
    </source>
</evidence>
<comment type="function">
    <text evidence="8">Part of the phosphoribosylformylglycinamidine synthase complex involved in the purines biosynthetic pathway. Catalyzes the ATP-dependent conversion of formylglycinamide ribonucleotide (FGAR) and glutamine to yield formylglycinamidine ribonucleotide (FGAM) and glutamate. The FGAM synthase complex is composed of three subunits. PurQ produces an ammonia molecule by converting glutamine to glutamate. PurL transfers the ammonia molecule to FGAR to form FGAM in an ATP-dependent manner. PurS interacts with PurQ and PurL and is thought to assist in the transfer of the ammonia molecule from PurQ to PurL.</text>
</comment>
<feature type="binding site" evidence="8">
    <location>
        <position position="701"/>
    </location>
    <ligand>
        <name>ATP</name>
        <dbReference type="ChEBI" id="CHEBI:30616"/>
    </ligand>
</feature>
<dbReference type="InterPro" id="IPR036921">
    <property type="entry name" value="PurM-like_N_sf"/>
</dbReference>
<proteinExistence type="inferred from homology"/>
<evidence type="ECO:0000259" key="11">
    <source>
        <dbReference type="Pfam" id="PF18072"/>
    </source>
</evidence>
<evidence type="ECO:0000256" key="4">
    <source>
        <dbReference type="ARBA" id="ARBA00022741"/>
    </source>
</evidence>
<dbReference type="Pfam" id="PF18072">
    <property type="entry name" value="FGAR-AT_linker"/>
    <property type="match status" value="1"/>
</dbReference>
<evidence type="ECO:0000313" key="12">
    <source>
        <dbReference type="EMBL" id="TET43930.1"/>
    </source>
</evidence>
<feature type="domain" description="PurM-like N-terminal" evidence="9">
    <location>
        <begin position="643"/>
        <end position="766"/>
    </location>
</feature>
<dbReference type="CDD" id="cd02203">
    <property type="entry name" value="PurL_repeat1"/>
    <property type="match status" value="1"/>
</dbReference>
<accession>A0A523UN21</accession>
<dbReference type="InterPro" id="IPR010074">
    <property type="entry name" value="PRibForGlyAmidine_synth_PurL"/>
</dbReference>
<feature type="binding site" evidence="8">
    <location>
        <position position="308"/>
    </location>
    <ligand>
        <name>Mg(2+)</name>
        <dbReference type="ChEBI" id="CHEBI:18420"/>
        <label>2</label>
    </ligand>
</feature>
<evidence type="ECO:0000256" key="6">
    <source>
        <dbReference type="ARBA" id="ARBA00022840"/>
    </source>
</evidence>
<feature type="domain" description="PurM-like N-terminal" evidence="9">
    <location>
        <begin position="266"/>
        <end position="390"/>
    </location>
</feature>
<evidence type="ECO:0000313" key="13">
    <source>
        <dbReference type="Proteomes" id="UP000315525"/>
    </source>
</evidence>
<dbReference type="Pfam" id="PF02769">
    <property type="entry name" value="AIRS_C"/>
    <property type="match status" value="2"/>
</dbReference>
<dbReference type="InterPro" id="IPR016188">
    <property type="entry name" value="PurM-like_N"/>
</dbReference>
<comment type="similarity">
    <text evidence="8">Belongs to the FGAMS family.</text>
</comment>
<comment type="subunit">
    <text evidence="8">Monomer. Part of the FGAM synthase complex composed of 1 PurL, 1 PurQ and 2 PurS subunits.</text>
</comment>
<evidence type="ECO:0000259" key="10">
    <source>
        <dbReference type="Pfam" id="PF02769"/>
    </source>
</evidence>
<dbReference type="GO" id="GO:0006189">
    <property type="term" value="P:'de novo' IMP biosynthetic process"/>
    <property type="evidence" value="ECO:0007669"/>
    <property type="project" value="UniProtKB-UniRule"/>
</dbReference>
<keyword evidence="3 8" id="KW-0479">Metal-binding</keyword>
<feature type="binding site" evidence="8">
    <location>
        <position position="441"/>
    </location>
    <ligand>
        <name>substrate</name>
    </ligand>
</feature>
<feature type="binding site" evidence="8">
    <location>
        <position position="284"/>
    </location>
    <ligand>
        <name>Mg(2+)</name>
        <dbReference type="ChEBI" id="CHEBI:18420"/>
        <label>1</label>
    </ligand>
</feature>
<reference evidence="12 13" key="1">
    <citation type="submission" date="2019-03" db="EMBL/GenBank/DDBJ databases">
        <title>Metabolic potential of uncultured bacteria and archaea associated with petroleum seepage in deep-sea sediments.</title>
        <authorList>
            <person name="Dong X."/>
            <person name="Hubert C."/>
        </authorList>
    </citation>
    <scope>NUCLEOTIDE SEQUENCE [LARGE SCALE GENOMIC DNA]</scope>
    <source>
        <strain evidence="12">E44_bin18</strain>
    </source>
</reference>
<dbReference type="UniPathway" id="UPA00074">
    <property type="reaction ID" value="UER00128"/>
</dbReference>
<dbReference type="GO" id="GO:0004642">
    <property type="term" value="F:phosphoribosylformylglycinamidine synthase activity"/>
    <property type="evidence" value="ECO:0007669"/>
    <property type="project" value="UniProtKB-UniRule"/>
</dbReference>
<dbReference type="EC" id="6.3.5.3" evidence="8"/>
<dbReference type="InterPro" id="IPR036676">
    <property type="entry name" value="PurM-like_C_sf"/>
</dbReference>
<dbReference type="SUPFAM" id="SSF55326">
    <property type="entry name" value="PurM N-terminal domain-like"/>
    <property type="match status" value="2"/>
</dbReference>
<keyword evidence="5 8" id="KW-0658">Purine biosynthesis</keyword>
<evidence type="ECO:0000256" key="3">
    <source>
        <dbReference type="ARBA" id="ARBA00022723"/>
    </source>
</evidence>
<name>A0A523UN21_UNCT6</name>
<feature type="binding site" evidence="8">
    <location>
        <position position="741"/>
    </location>
    <ligand>
        <name>substrate</name>
    </ligand>
</feature>
<keyword evidence="2 8" id="KW-0436">Ligase</keyword>
<dbReference type="PANTHER" id="PTHR43555">
    <property type="entry name" value="PHOSPHORIBOSYLFORMYLGLYCINAMIDINE SYNTHASE SUBUNIT PURL"/>
    <property type="match status" value="1"/>
</dbReference>
<feature type="active site" evidence="8">
    <location>
        <position position="223"/>
    </location>
</feature>
<dbReference type="GO" id="GO:0005524">
    <property type="term" value="F:ATP binding"/>
    <property type="evidence" value="ECO:0007669"/>
    <property type="project" value="UniProtKB-UniRule"/>
</dbReference>
<evidence type="ECO:0000256" key="8">
    <source>
        <dbReference type="HAMAP-Rule" id="MF_00420"/>
    </source>
</evidence>
<dbReference type="Gene3D" id="3.90.650.10">
    <property type="entry name" value="PurM-like C-terminal domain"/>
    <property type="match status" value="2"/>
</dbReference>
<dbReference type="InterPro" id="IPR003850">
    <property type="entry name" value="PurS"/>
</dbReference>